<comment type="caution">
    <text evidence="1">The sequence shown here is derived from an EMBL/GenBank/DDBJ whole genome shotgun (WGS) entry which is preliminary data.</text>
</comment>
<protein>
    <submittedName>
        <fullName evidence="1">Uncharacterized protein</fullName>
    </submittedName>
</protein>
<dbReference type="Proteomes" id="UP001163321">
    <property type="component" value="Chromosome 1"/>
</dbReference>
<accession>A0ACC0WRF6</accession>
<evidence type="ECO:0000313" key="1">
    <source>
        <dbReference type="EMBL" id="KAI9921444.1"/>
    </source>
</evidence>
<reference evidence="1 2" key="1">
    <citation type="journal article" date="2022" name="bioRxiv">
        <title>The genome of the oomycete Peronosclerospora sorghi, a cosmopolitan pathogen of maize and sorghum, is inflated with dispersed pseudogenes.</title>
        <authorList>
            <person name="Fletcher K."/>
            <person name="Martin F."/>
            <person name="Isakeit T."/>
            <person name="Cavanaugh K."/>
            <person name="Magill C."/>
            <person name="Michelmore R."/>
        </authorList>
    </citation>
    <scope>NUCLEOTIDE SEQUENCE [LARGE SCALE GENOMIC DNA]</scope>
    <source>
        <strain evidence="1">P6</strain>
    </source>
</reference>
<evidence type="ECO:0000313" key="2">
    <source>
        <dbReference type="Proteomes" id="UP001163321"/>
    </source>
</evidence>
<dbReference type="EMBL" id="CM047580">
    <property type="protein sequence ID" value="KAI9921444.1"/>
    <property type="molecule type" value="Genomic_DNA"/>
</dbReference>
<sequence length="1250" mass="139745">MELLEKDTLLSRAAPRILVLESVFQAALRLAPSRDASRLRKYFRHDNQRTDKEVSFYLFPDQHHVETFVEPTALEELQTTRNDRALLKTIEWYMTKKHLPLNAKVVFMTRDVDAPVSVQVAASLKAQAITCKTFFLDRLPVSSAETAFMLELAANTAEAVMFEENQRLTDNIGDVLSLRAEFAPHMTSAQLNELLTQPFSQVLAGKLEVSRHNPMEAYVLVEKPHAIEKVFVFGRAAMNRGVHEDYVAVKMLPKTQWRAPQSNLLLLHYVQDETYHDHQSKSIEQETDNEELEAIPTGQVVGILRRSTRYHVATIVASTVNAGDDSALAVPMDQRLPKVRLRSQRLDVLVGKRLKIVIDGWAADSSYPNGHYVGILGASGNLQTELSSLLVDNEVEEAPFSEAALACLPASYDCPIDIEGDCVAECSTAKRPAQCGLLNWKIPDEEIMQRRDLRTTHRVFSVDPQDCQDIDDAMSIQRLSNGNIELGVHIADVSYFVKHGSALDMEARRRGTTVYLVGQRLDMLPSVLSADLCSLHQNRDRFAVSVMWELDGKTFNVVDNSTCFERTVIRNCASMTYEQAHRLLQSVNADVDDSPRCGMSRSKSPPVEHVEGVAGGRIPLKLQQLLRQDLCIITDIGRRLGRSRGSQGGLDLSKHEEVRFSLNASELGQEDIEITVKQSLEIHNTIAELMIFANTTVARKIVERFPTHALLRRHPPPSGDRFTQLVRLAKARNVIIDATNNFTLQHSLAAAERSGCVDNKTMSLLKSLAVRVMAEAEYVSSGAVVAGDTTVVNRDVTRFSHYGLGLSYYTHFTSPIRRYADIIVHRQLLASIAAPNRPRSSASKQLLASTSPPLILPKTFVPSVLENEEQNEDLFDDLLSLVDSQLQLTAVQTGRTKMPVTASDDVIMDGDSLYPSAELVPITRHLNKKNRQAKLAAHACNALFLALYFSTHTVKVPAIIMALKQNGLIVYVPRYDFRAPVYLRDRSNVVQMDPLMIGVPIVDTDPATGAFAGAQCIRRITQAQLVWTDSNHTALEVVAPGNKRTVFSILDEVEVQVSCDLTTSAARVPQLQCLLVGRGDVTHKKHGASSLAELQRVVQSKCDAATCSTLDPIEKTERLESVESMSAPNLYQLLFNIPNFSPPTKKLAWRKEEKDEERKSGFKRRGPGRVVFGNFSTNSRRHYQHKLAQYMDERTQARKNELTIQRFANNSSPVTDQGARRAERETLVRAQKLAAAKRHDRINRRNRANK</sequence>
<name>A0ACC0WRF6_9STRA</name>
<organism evidence="1 2">
    <name type="scientific">Peronosclerospora sorghi</name>
    <dbReference type="NCBI Taxonomy" id="230839"/>
    <lineage>
        <taxon>Eukaryota</taxon>
        <taxon>Sar</taxon>
        <taxon>Stramenopiles</taxon>
        <taxon>Oomycota</taxon>
        <taxon>Peronosporomycetes</taxon>
        <taxon>Peronosporales</taxon>
        <taxon>Peronosporaceae</taxon>
        <taxon>Peronosclerospora</taxon>
    </lineage>
</organism>
<gene>
    <name evidence="1" type="ORF">PsorP6_000153</name>
</gene>
<proteinExistence type="predicted"/>
<keyword evidence="2" id="KW-1185">Reference proteome</keyword>